<accession>A0ABU0AZ04</accession>
<reference evidence="4 5" key="1">
    <citation type="submission" date="2023-07" db="EMBL/GenBank/DDBJ databases">
        <title>Genomic Encyclopedia of Type Strains, Phase IV (KMG-IV): sequencing the most valuable type-strain genomes for metagenomic binning, comparative biology and taxonomic classification.</title>
        <authorList>
            <person name="Goeker M."/>
        </authorList>
    </citation>
    <scope>NUCLEOTIDE SEQUENCE [LARGE SCALE GENOMIC DNA]</scope>
    <source>
        <strain evidence="4 5">DSM 12396</strain>
    </source>
</reference>
<dbReference type="SUPFAM" id="SSF51569">
    <property type="entry name" value="Aldolase"/>
    <property type="match status" value="1"/>
</dbReference>
<dbReference type="InterPro" id="IPR013785">
    <property type="entry name" value="Aldolase_TIM"/>
</dbReference>
<dbReference type="InterPro" id="IPR041071">
    <property type="entry name" value="DAHP_snth_FXD"/>
</dbReference>
<dbReference type="NCBIfam" id="NF009239">
    <property type="entry name" value="PRK12595.1"/>
    <property type="match status" value="1"/>
</dbReference>
<evidence type="ECO:0000313" key="4">
    <source>
        <dbReference type="EMBL" id="MDQ0285687.1"/>
    </source>
</evidence>
<dbReference type="Gene3D" id="3.30.70.1140">
    <property type="entry name" value="Phospho-2-dehydro-3-deoxyheptonate aldolase, domain 1"/>
    <property type="match status" value="1"/>
</dbReference>
<evidence type="ECO:0000259" key="3">
    <source>
        <dbReference type="Pfam" id="PF18152"/>
    </source>
</evidence>
<sequence length="344" mass="37575">MIIVMQKEATGEQVEAVIARLKKNGFETHLSQGVERTIIGIIGDRTRLEDMALEAMPGVEKVMPVLQPYKLASRAFHPEDSVVMVGDLAIGGEEIHVMAGPCAVESREQLLEAARQVKAAGATILRGGAYKPRTSPYSFQGLEEEGLKLLAEARELTGLKIVTEVMDVRTLPLVAEYADILQIGARNMQNFFLLREVARVDKPVLLKRGLSCTIEEWLMAAEYIMSGGNHRVILCERGIRTFENYTRNTLDLTAVPVVKYLSHLPVVVDPSHGVGKWRFVPTMARAAVAAGADGLLVEVHPNPAEALCDGPQSLTPENFAHMMKELHSVARAVNRHLAGGSANV</sequence>
<dbReference type="Proteomes" id="UP001225644">
    <property type="component" value="Unassembled WGS sequence"/>
</dbReference>
<keyword evidence="1 4" id="KW-0808">Transferase</keyword>
<dbReference type="PANTHER" id="PTHR43018">
    <property type="entry name" value="PHOSPHO-2-DEHYDRO-3-DEOXYHEPTONATE ALDOLASE"/>
    <property type="match status" value="1"/>
</dbReference>
<dbReference type="InterPro" id="IPR006218">
    <property type="entry name" value="DAHP1/KDSA"/>
</dbReference>
<protein>
    <submittedName>
        <fullName evidence="4">3-deoxy-7-phosphoheptulonate synthase</fullName>
        <ecNumber evidence="4">2.5.1.54</ecNumber>
    </submittedName>
</protein>
<dbReference type="EC" id="2.5.1.54" evidence="4"/>
<evidence type="ECO:0000256" key="1">
    <source>
        <dbReference type="ARBA" id="ARBA00022679"/>
    </source>
</evidence>
<dbReference type="Pfam" id="PF18152">
    <property type="entry name" value="DAHP_snth_FXD"/>
    <property type="match status" value="1"/>
</dbReference>
<dbReference type="PANTHER" id="PTHR43018:SF2">
    <property type="entry name" value="PHOSPHO-2-DEHYDRO-3-DEOXYHEPTONATE ALDOLASE"/>
    <property type="match status" value="1"/>
</dbReference>
<proteinExistence type="predicted"/>
<comment type="caution">
    <text evidence="4">The sequence shown here is derived from an EMBL/GenBank/DDBJ whole genome shotgun (WGS) entry which is preliminary data.</text>
</comment>
<dbReference type="NCBIfam" id="TIGR01361">
    <property type="entry name" value="DAHP_synth_Bsub"/>
    <property type="match status" value="1"/>
</dbReference>
<gene>
    <name evidence="4" type="ORF">J2Z49_000791</name>
</gene>
<dbReference type="InterPro" id="IPR006268">
    <property type="entry name" value="DAHP_syn_2"/>
</dbReference>
<evidence type="ECO:0000259" key="2">
    <source>
        <dbReference type="Pfam" id="PF00793"/>
    </source>
</evidence>
<feature type="domain" description="DAHP synthase ferredoxin-like" evidence="3">
    <location>
        <begin position="1"/>
        <end position="67"/>
    </location>
</feature>
<dbReference type="Pfam" id="PF00793">
    <property type="entry name" value="DAHP_synth_1"/>
    <property type="match status" value="1"/>
</dbReference>
<dbReference type="Gene3D" id="3.20.20.70">
    <property type="entry name" value="Aldolase class I"/>
    <property type="match status" value="1"/>
</dbReference>
<dbReference type="GO" id="GO:0003849">
    <property type="term" value="F:3-deoxy-7-phosphoheptulonate synthase activity"/>
    <property type="evidence" value="ECO:0007669"/>
    <property type="project" value="UniProtKB-EC"/>
</dbReference>
<dbReference type="NCBIfam" id="NF006421">
    <property type="entry name" value="PRK08673.1"/>
    <property type="match status" value="1"/>
</dbReference>
<evidence type="ECO:0000313" key="5">
    <source>
        <dbReference type="Proteomes" id="UP001225644"/>
    </source>
</evidence>
<dbReference type="RefSeq" id="WP_307400005.1">
    <property type="nucleotide sequence ID" value="NZ_JAUSUX010000004.1"/>
</dbReference>
<keyword evidence="5" id="KW-1185">Reference proteome</keyword>
<organism evidence="4 5">
    <name type="scientific">Desulfofundulus luciae</name>
    <dbReference type="NCBI Taxonomy" id="74702"/>
    <lineage>
        <taxon>Bacteria</taxon>
        <taxon>Bacillati</taxon>
        <taxon>Bacillota</taxon>
        <taxon>Clostridia</taxon>
        <taxon>Eubacteriales</taxon>
        <taxon>Peptococcaceae</taxon>
        <taxon>Desulfofundulus</taxon>
    </lineage>
</organism>
<dbReference type="EMBL" id="JAUSUX010000004">
    <property type="protein sequence ID" value="MDQ0285687.1"/>
    <property type="molecule type" value="Genomic_DNA"/>
</dbReference>
<feature type="domain" description="DAHP synthetase I/KDSA" evidence="2">
    <location>
        <begin position="87"/>
        <end position="328"/>
    </location>
</feature>
<name>A0ABU0AZ04_9FIRM</name>
<dbReference type="InterPro" id="IPR052899">
    <property type="entry name" value="Class-I_DAHP_synthase"/>
</dbReference>